<gene>
    <name evidence="1" type="ORF">GCM10011612_13540</name>
</gene>
<comment type="caution">
    <text evidence="1">The sequence shown here is derived from an EMBL/GenBank/DDBJ whole genome shotgun (WGS) entry which is preliminary data.</text>
</comment>
<dbReference type="Proteomes" id="UP000614239">
    <property type="component" value="Unassembled WGS sequence"/>
</dbReference>
<proteinExistence type="predicted"/>
<evidence type="ECO:0008006" key="3">
    <source>
        <dbReference type="Google" id="ProtNLM"/>
    </source>
</evidence>
<name>A0A8H9HEG9_9ACTO</name>
<organism evidence="1 2">
    <name type="scientific">Actinomyces gaoshouyii</name>
    <dbReference type="NCBI Taxonomy" id="1960083"/>
    <lineage>
        <taxon>Bacteria</taxon>
        <taxon>Bacillati</taxon>
        <taxon>Actinomycetota</taxon>
        <taxon>Actinomycetes</taxon>
        <taxon>Actinomycetales</taxon>
        <taxon>Actinomycetaceae</taxon>
        <taxon>Actinomyces</taxon>
    </lineage>
</organism>
<reference evidence="1" key="2">
    <citation type="submission" date="2020-09" db="EMBL/GenBank/DDBJ databases">
        <authorList>
            <person name="Sun Q."/>
            <person name="Zhou Y."/>
        </authorList>
    </citation>
    <scope>NUCLEOTIDE SEQUENCE</scope>
    <source>
        <strain evidence="1">CGMCC 4.7372</strain>
    </source>
</reference>
<dbReference type="AlphaFoldDB" id="A0A8H9HEG9"/>
<sequence>MGHRSTTLLARVRRYRCCGWGRAWCEDLTRAAAQRAGLSRRAMRWALETLAIDPLTVSRIAEGLGASWCTVDDAVLAEGERELIDDPGRFDGVRVIGVDDSPARYALKRVPPCVASHEVW</sequence>
<keyword evidence="2" id="KW-1185">Reference proteome</keyword>
<dbReference type="KEGG" id="actp:B6G06_02330"/>
<evidence type="ECO:0000313" key="1">
    <source>
        <dbReference type="EMBL" id="GGO98499.1"/>
    </source>
</evidence>
<reference evidence="1" key="1">
    <citation type="journal article" date="2014" name="Int. J. Syst. Evol. Microbiol.">
        <title>Complete genome sequence of Corynebacterium casei LMG S-19264T (=DSM 44701T), isolated from a smear-ripened cheese.</title>
        <authorList>
            <consortium name="US DOE Joint Genome Institute (JGI-PGF)"/>
            <person name="Walter F."/>
            <person name="Albersmeier A."/>
            <person name="Kalinowski J."/>
            <person name="Ruckert C."/>
        </authorList>
    </citation>
    <scope>NUCLEOTIDE SEQUENCE</scope>
    <source>
        <strain evidence="1">CGMCC 4.7372</strain>
    </source>
</reference>
<evidence type="ECO:0000313" key="2">
    <source>
        <dbReference type="Proteomes" id="UP000614239"/>
    </source>
</evidence>
<protein>
    <recommendedName>
        <fullName evidence="3">Transposase IS204/IS1001/IS1096/IS1165 helix-turn-helix domain-containing protein</fullName>
    </recommendedName>
</protein>
<accession>A0A8H9HEG9</accession>
<dbReference type="EMBL" id="BMNJ01000004">
    <property type="protein sequence ID" value="GGO98499.1"/>
    <property type="molecule type" value="Genomic_DNA"/>
</dbReference>